<evidence type="ECO:0000313" key="3">
    <source>
        <dbReference type="Proteomes" id="UP001221757"/>
    </source>
</evidence>
<feature type="compositionally biased region" description="Pro residues" evidence="1">
    <location>
        <begin position="15"/>
        <end position="33"/>
    </location>
</feature>
<accession>A0AAD7DCL1</accession>
<organism evidence="2 3">
    <name type="scientific">Mycena rosella</name>
    <name type="common">Pink bonnet</name>
    <name type="synonym">Agaricus rosellus</name>
    <dbReference type="NCBI Taxonomy" id="1033263"/>
    <lineage>
        <taxon>Eukaryota</taxon>
        <taxon>Fungi</taxon>
        <taxon>Dikarya</taxon>
        <taxon>Basidiomycota</taxon>
        <taxon>Agaricomycotina</taxon>
        <taxon>Agaricomycetes</taxon>
        <taxon>Agaricomycetidae</taxon>
        <taxon>Agaricales</taxon>
        <taxon>Marasmiineae</taxon>
        <taxon>Mycenaceae</taxon>
        <taxon>Mycena</taxon>
    </lineage>
</organism>
<dbReference type="Proteomes" id="UP001221757">
    <property type="component" value="Unassembled WGS sequence"/>
</dbReference>
<feature type="compositionally biased region" description="Low complexity" evidence="1">
    <location>
        <begin position="34"/>
        <end position="43"/>
    </location>
</feature>
<dbReference type="EMBL" id="JARKIE010000099">
    <property type="protein sequence ID" value="KAJ7686119.1"/>
    <property type="molecule type" value="Genomic_DNA"/>
</dbReference>
<comment type="caution">
    <text evidence="2">The sequence shown here is derived from an EMBL/GenBank/DDBJ whole genome shotgun (WGS) entry which is preliminary data.</text>
</comment>
<name>A0AAD7DCL1_MYCRO</name>
<sequence>MHFRLNQSCRQHPALPSPPPLLCPPALPSPSRRPSPSCRPAAAAALKKARRKWTQEETKMLVDGCNIKEILSDPNLAFAIRSPVDLKDRRAGRNAETRTNAGRFVSRTAPALRRVCGAWTPWHTSCTPPGRRRRYLCRVPSGF</sequence>
<gene>
    <name evidence="2" type="ORF">B0H17DRAFT_1332950</name>
</gene>
<keyword evidence="3" id="KW-1185">Reference proteome</keyword>
<feature type="compositionally biased region" description="Polar residues" evidence="1">
    <location>
        <begin position="1"/>
        <end position="10"/>
    </location>
</feature>
<evidence type="ECO:0000256" key="1">
    <source>
        <dbReference type="SAM" id="MobiDB-lite"/>
    </source>
</evidence>
<dbReference type="Gene3D" id="1.10.246.220">
    <property type="match status" value="1"/>
</dbReference>
<evidence type="ECO:0000313" key="2">
    <source>
        <dbReference type="EMBL" id="KAJ7686119.1"/>
    </source>
</evidence>
<reference evidence="2" key="1">
    <citation type="submission" date="2023-03" db="EMBL/GenBank/DDBJ databases">
        <title>Massive genome expansion in bonnet fungi (Mycena s.s.) driven by repeated elements and novel gene families across ecological guilds.</title>
        <authorList>
            <consortium name="Lawrence Berkeley National Laboratory"/>
            <person name="Harder C.B."/>
            <person name="Miyauchi S."/>
            <person name="Viragh M."/>
            <person name="Kuo A."/>
            <person name="Thoen E."/>
            <person name="Andreopoulos B."/>
            <person name="Lu D."/>
            <person name="Skrede I."/>
            <person name="Drula E."/>
            <person name="Henrissat B."/>
            <person name="Morin E."/>
            <person name="Kohler A."/>
            <person name="Barry K."/>
            <person name="LaButti K."/>
            <person name="Morin E."/>
            <person name="Salamov A."/>
            <person name="Lipzen A."/>
            <person name="Mereny Z."/>
            <person name="Hegedus B."/>
            <person name="Baldrian P."/>
            <person name="Stursova M."/>
            <person name="Weitz H."/>
            <person name="Taylor A."/>
            <person name="Grigoriev I.V."/>
            <person name="Nagy L.G."/>
            <person name="Martin F."/>
            <person name="Kauserud H."/>
        </authorList>
    </citation>
    <scope>NUCLEOTIDE SEQUENCE</scope>
    <source>
        <strain evidence="2">CBHHK067</strain>
    </source>
</reference>
<dbReference type="AlphaFoldDB" id="A0AAD7DCL1"/>
<feature type="region of interest" description="Disordered" evidence="1">
    <location>
        <begin position="1"/>
        <end position="43"/>
    </location>
</feature>
<proteinExistence type="predicted"/>
<protein>
    <submittedName>
        <fullName evidence="2">Uncharacterized protein</fullName>
    </submittedName>
</protein>